<name>A0A5B7IVP3_PORTR</name>
<sequence length="71" mass="7825">MRRPYWGAQVLCPLPCSKDLRSRKDNIIPKRSSVTSWEAAEGGACSSCYPIASTGGTEGEERCLQINHNKI</sequence>
<proteinExistence type="predicted"/>
<dbReference type="AlphaFoldDB" id="A0A5B7IVP3"/>
<evidence type="ECO:0000313" key="2">
    <source>
        <dbReference type="Proteomes" id="UP000324222"/>
    </source>
</evidence>
<dbReference type="EMBL" id="VSRR010076242">
    <property type="protein sequence ID" value="MPC87982.1"/>
    <property type="molecule type" value="Genomic_DNA"/>
</dbReference>
<organism evidence="1 2">
    <name type="scientific">Portunus trituberculatus</name>
    <name type="common">Swimming crab</name>
    <name type="synonym">Neptunus trituberculatus</name>
    <dbReference type="NCBI Taxonomy" id="210409"/>
    <lineage>
        <taxon>Eukaryota</taxon>
        <taxon>Metazoa</taxon>
        <taxon>Ecdysozoa</taxon>
        <taxon>Arthropoda</taxon>
        <taxon>Crustacea</taxon>
        <taxon>Multicrustacea</taxon>
        <taxon>Malacostraca</taxon>
        <taxon>Eumalacostraca</taxon>
        <taxon>Eucarida</taxon>
        <taxon>Decapoda</taxon>
        <taxon>Pleocyemata</taxon>
        <taxon>Brachyura</taxon>
        <taxon>Eubrachyura</taxon>
        <taxon>Portunoidea</taxon>
        <taxon>Portunidae</taxon>
        <taxon>Portuninae</taxon>
        <taxon>Portunus</taxon>
    </lineage>
</organism>
<gene>
    <name evidence="1" type="ORF">E2C01_082870</name>
</gene>
<dbReference type="Proteomes" id="UP000324222">
    <property type="component" value="Unassembled WGS sequence"/>
</dbReference>
<accession>A0A5B7IVP3</accession>
<reference evidence="1 2" key="1">
    <citation type="submission" date="2019-05" db="EMBL/GenBank/DDBJ databases">
        <title>Another draft genome of Portunus trituberculatus and its Hox gene families provides insights of decapod evolution.</title>
        <authorList>
            <person name="Jeong J.-H."/>
            <person name="Song I."/>
            <person name="Kim S."/>
            <person name="Choi T."/>
            <person name="Kim D."/>
            <person name="Ryu S."/>
            <person name="Kim W."/>
        </authorList>
    </citation>
    <scope>NUCLEOTIDE SEQUENCE [LARGE SCALE GENOMIC DNA]</scope>
    <source>
        <tissue evidence="1">Muscle</tissue>
    </source>
</reference>
<comment type="caution">
    <text evidence="1">The sequence shown here is derived from an EMBL/GenBank/DDBJ whole genome shotgun (WGS) entry which is preliminary data.</text>
</comment>
<evidence type="ECO:0000313" key="1">
    <source>
        <dbReference type="EMBL" id="MPC87982.1"/>
    </source>
</evidence>
<protein>
    <submittedName>
        <fullName evidence="1">Uncharacterized protein</fullName>
    </submittedName>
</protein>
<keyword evidence="2" id="KW-1185">Reference proteome</keyword>